<evidence type="ECO:0000313" key="2">
    <source>
        <dbReference type="EMBL" id="MDF9407921.1"/>
    </source>
</evidence>
<feature type="transmembrane region" description="Helical" evidence="1">
    <location>
        <begin position="6"/>
        <end position="27"/>
    </location>
</feature>
<proteinExistence type="predicted"/>
<feature type="transmembrane region" description="Helical" evidence="1">
    <location>
        <begin position="34"/>
        <end position="52"/>
    </location>
</feature>
<gene>
    <name evidence="2" type="ORF">L7E55_06030</name>
</gene>
<sequence length="154" mass="17159">MEKTLLFFMQGIPEIMGTVAFGLALAGVPLRWRIIAVAGTALTIIIFIIRSLPLNSFGLHSVAATLLLALFIIKATRTTQLNSFIAAFASFTTLAILELVINKSFFLITKLDQQVFLSDYLLWKLITLPQAILMILFAVIISKFKKPDKDAWEI</sequence>
<name>A0A9X4H1X3_9FIRM</name>
<keyword evidence="1" id="KW-1133">Transmembrane helix</keyword>
<dbReference type="RefSeq" id="WP_277443176.1">
    <property type="nucleotide sequence ID" value="NZ_JAKOAV010000008.1"/>
</dbReference>
<evidence type="ECO:0000313" key="3">
    <source>
        <dbReference type="Proteomes" id="UP001154312"/>
    </source>
</evidence>
<accession>A0A9X4H1X3</accession>
<feature type="transmembrane region" description="Helical" evidence="1">
    <location>
        <begin position="83"/>
        <end position="101"/>
    </location>
</feature>
<evidence type="ECO:0000256" key="1">
    <source>
        <dbReference type="SAM" id="Phobius"/>
    </source>
</evidence>
<dbReference type="EMBL" id="JAKOAV010000008">
    <property type="protein sequence ID" value="MDF9407921.1"/>
    <property type="molecule type" value="Genomic_DNA"/>
</dbReference>
<feature type="transmembrane region" description="Helical" evidence="1">
    <location>
        <begin position="121"/>
        <end position="141"/>
    </location>
</feature>
<dbReference type="Proteomes" id="UP001154312">
    <property type="component" value="Unassembled WGS sequence"/>
</dbReference>
<keyword evidence="3" id="KW-1185">Reference proteome</keyword>
<keyword evidence="1" id="KW-0812">Transmembrane</keyword>
<feature type="transmembrane region" description="Helical" evidence="1">
    <location>
        <begin position="58"/>
        <end position="76"/>
    </location>
</feature>
<dbReference type="AlphaFoldDB" id="A0A9X4H1X3"/>
<reference evidence="2" key="1">
    <citation type="submission" date="2022-02" db="EMBL/GenBank/DDBJ databases">
        <authorList>
            <person name="Leng L."/>
        </authorList>
    </citation>
    <scope>NUCLEOTIDE SEQUENCE</scope>
    <source>
        <strain evidence="2">JI</strain>
    </source>
</reference>
<keyword evidence="1" id="KW-0472">Membrane</keyword>
<protein>
    <submittedName>
        <fullName evidence="2">Uncharacterized protein</fullName>
    </submittedName>
</protein>
<comment type="caution">
    <text evidence="2">The sequence shown here is derived from an EMBL/GenBank/DDBJ whole genome shotgun (WGS) entry which is preliminary data.</text>
</comment>
<organism evidence="2 3">
    <name type="scientific">Pelotomaculum isophthalicicum JI</name>
    <dbReference type="NCBI Taxonomy" id="947010"/>
    <lineage>
        <taxon>Bacteria</taxon>
        <taxon>Bacillati</taxon>
        <taxon>Bacillota</taxon>
        <taxon>Clostridia</taxon>
        <taxon>Eubacteriales</taxon>
        <taxon>Desulfotomaculaceae</taxon>
        <taxon>Pelotomaculum</taxon>
    </lineage>
</organism>